<accession>A0A7J8YX68</accession>
<comment type="caution">
    <text evidence="2">The sequence shown here is derived from an EMBL/GenBank/DDBJ whole genome shotgun (WGS) entry which is preliminary data.</text>
</comment>
<dbReference type="InterPro" id="IPR045882">
    <property type="entry name" value="GPT1/2"/>
</dbReference>
<feature type="region of interest" description="Disordered" evidence="1">
    <location>
        <begin position="603"/>
        <end position="625"/>
    </location>
</feature>
<dbReference type="GO" id="GO:0008017">
    <property type="term" value="F:microtubule binding"/>
    <property type="evidence" value="ECO:0007669"/>
    <property type="project" value="InterPro"/>
</dbReference>
<organism evidence="2 3">
    <name type="scientific">Gossypium laxum</name>
    <dbReference type="NCBI Taxonomy" id="34288"/>
    <lineage>
        <taxon>Eukaryota</taxon>
        <taxon>Viridiplantae</taxon>
        <taxon>Streptophyta</taxon>
        <taxon>Embryophyta</taxon>
        <taxon>Tracheophyta</taxon>
        <taxon>Spermatophyta</taxon>
        <taxon>Magnoliopsida</taxon>
        <taxon>eudicotyledons</taxon>
        <taxon>Gunneridae</taxon>
        <taxon>Pentapetalae</taxon>
        <taxon>rosids</taxon>
        <taxon>malvids</taxon>
        <taxon>Malvales</taxon>
        <taxon>Malvaceae</taxon>
        <taxon>Malvoideae</taxon>
        <taxon>Gossypium</taxon>
    </lineage>
</organism>
<feature type="non-terminal residue" evidence="2">
    <location>
        <position position="1"/>
    </location>
</feature>
<sequence length="774" mass="85533">MEGDLLEISEEDNDSLLLQHQQIQTDVVSSFDSSFFSCSPLHFPISNPTDVKARCPTFSSNINKENISNTETKSELPKLSLEPHHMKRKKKVGGYNLRKSLAWDRAFFTEEGVLNSTELSMISGNFSKLSGEKLLTIEEEPGELLSGDSSDLQALESNLFKELPLNNSNAKEAKKIGISSLRQKSSGSASRFMVKQNVLSDHDVNRSGSKRSGCPRPQSVPTEALDWRFPTKVLKLLKMMQNLVFLVDLKSQNPPLYSLKEICVCHIGGNTQYAQQTVKPSGLRMPSPSLGFFTQSKINASHNIQSSSQQRNNPKSNIPNLQKLGVLNSTFEISTPSMKVHVVANDVAAIANARMSSIEPSVPSSASSLCEDIRPDSRTSKIPRMAVRVPCNSYNHELTNNQQQLHATDSDLKQQSEKVEFQCTDDKLLLQSESSEEVKLDCKGEDLVIPRSLYHIGSEFKDPHFFSYHGLQVKSALKADNAGNQLSGNEQNNSLTKDFDLLPQLHSCDVNSGNIHGSPILNSDRISIHNRHEHSSKQAEHAKPCTFEDDQASNENERPHINNDGALVKEGEPLEEFLCSDSVQNKGICPNVRNCNASELERNDGLSHYGGRIQGNDGTVGDNDLNEQSHVADAQKDSFEFDLSLEGSSGLLNASEADNQHTHVNDVTKKTVQQLPLPDPCIVVETFFQDNYESHSTDCLLHGEIFSSEELLAESNLRHAKGVSRQRGLANSSSPCGIPPALQNCVHEMAECLHVEKEPSISTDSQCNHDIELL</sequence>
<keyword evidence="3" id="KW-1185">Reference proteome</keyword>
<dbReference type="Proteomes" id="UP000593574">
    <property type="component" value="Unassembled WGS sequence"/>
</dbReference>
<reference evidence="2 3" key="1">
    <citation type="journal article" date="2019" name="Genome Biol. Evol.">
        <title>Insights into the evolution of the New World diploid cottons (Gossypium, subgenus Houzingenia) based on genome sequencing.</title>
        <authorList>
            <person name="Grover C.E."/>
            <person name="Arick M.A. 2nd"/>
            <person name="Thrash A."/>
            <person name="Conover J.L."/>
            <person name="Sanders W.S."/>
            <person name="Peterson D.G."/>
            <person name="Frelichowski J.E."/>
            <person name="Scheffler J.A."/>
            <person name="Scheffler B.E."/>
            <person name="Wendel J.F."/>
        </authorList>
    </citation>
    <scope>NUCLEOTIDE SEQUENCE [LARGE SCALE GENOMIC DNA]</scope>
    <source>
        <strain evidence="2">4</strain>
        <tissue evidence="2">Leaf</tissue>
    </source>
</reference>
<protein>
    <submittedName>
        <fullName evidence="2">Uncharacterized protein</fullName>
    </submittedName>
</protein>
<proteinExistence type="predicted"/>
<evidence type="ECO:0000313" key="3">
    <source>
        <dbReference type="Proteomes" id="UP000593574"/>
    </source>
</evidence>
<dbReference type="PANTHER" id="PTHR33737">
    <property type="entry name" value="OS05G0121800 PROTEIN"/>
    <property type="match status" value="1"/>
</dbReference>
<evidence type="ECO:0000256" key="1">
    <source>
        <dbReference type="SAM" id="MobiDB-lite"/>
    </source>
</evidence>
<dbReference type="PANTHER" id="PTHR33737:SF19">
    <property type="entry name" value="BNAA10G12980D PROTEIN"/>
    <property type="match status" value="1"/>
</dbReference>
<gene>
    <name evidence="2" type="ORF">Golax_016463</name>
</gene>
<name>A0A7J8YX68_9ROSI</name>
<dbReference type="EMBL" id="JABEZV010000001">
    <property type="protein sequence ID" value="MBA0704191.1"/>
    <property type="molecule type" value="Genomic_DNA"/>
</dbReference>
<evidence type="ECO:0000313" key="2">
    <source>
        <dbReference type="EMBL" id="MBA0704191.1"/>
    </source>
</evidence>
<dbReference type="AlphaFoldDB" id="A0A7J8YX68"/>